<comment type="function">
    <text evidence="5 6">Cell division protein that is involved in the assembly of the Z ring. May serve as a membrane anchor for the Z ring.</text>
</comment>
<evidence type="ECO:0000256" key="4">
    <source>
        <dbReference type="ARBA" id="ARBA00023306"/>
    </source>
</evidence>
<feature type="domain" description="SHS2" evidence="8">
    <location>
        <begin position="55"/>
        <end position="241"/>
    </location>
</feature>
<dbReference type="RefSeq" id="WP_008853081.1">
    <property type="nucleotide sequence ID" value="NZ_JOPB01000007.1"/>
</dbReference>
<proteinExistence type="inferred from homology"/>
<sequence length="460" mass="49791">MGKLTSSQKKAKSKNQNSSHDKNALTLAQSRQLVKSRVFPPDDLPYKKDWLPGVFGVLDIGSNKITCLIGQGKSNGQLQILGYGWRRSHGVKQGGIVNLQAAERAIRSAVGQAEESAERRLSKIYVNLSGGKPQSQLFNVDWPIGGREVNNHDIYRLVNEGVLRAQIDGREIIHALPLAFDVDETSGVEDPRGHQCELLSTRLHIIDTSATALRNLATVLTRAELEIEAIISSPLAAGLAVMAPDERDLGATIVDMGGGTTSIGIFGEGQLLYSSQIPIGGSHITRDIAGILSTSIDTAEWLKTMWGSAEYSYDDEYQQLPIQMIGDDDYEVVTKIPLSRVISIIRPRIEETLELVRDRLDNANVGNAANGRVILTGGGSLLDGLGPLAARILNRQIRLGKPNNIIGLPDDTANSAAFSTAAGLLAWAAGDGRTLADLDFADKKSEGFLKKLIEFIRTHM</sequence>
<dbReference type="Gene3D" id="3.30.420.40">
    <property type="match status" value="1"/>
</dbReference>
<dbReference type="InterPro" id="IPR020823">
    <property type="entry name" value="Cell_div_FtsA"/>
</dbReference>
<dbReference type="InterPro" id="IPR050696">
    <property type="entry name" value="FtsA/MreB"/>
</dbReference>
<reference evidence="10" key="1">
    <citation type="submission" date="2014-06" db="EMBL/GenBank/DDBJ databases">
        <authorList>
            <person name="Winans N.J."/>
            <person name="Newell P.D."/>
            <person name="Douglas A.E."/>
        </authorList>
    </citation>
    <scope>NUCLEOTIDE SEQUENCE [LARGE SCALE GENOMIC DNA]</scope>
    <source>
        <strain evidence="10">DmL_052</strain>
    </source>
</reference>
<evidence type="ECO:0000313" key="10">
    <source>
        <dbReference type="Proteomes" id="UP000194946"/>
    </source>
</evidence>
<comment type="subcellular location">
    <subcellularLocation>
        <location evidence="5">Cell membrane</location>
        <topology evidence="5">Peripheral membrane protein</topology>
        <orientation evidence="5">Cytoplasmic side</orientation>
    </subcellularLocation>
    <text evidence="5">Localizes to the Z ring in an FtsZ-dependent manner. Targeted to the membrane through a conserved C-terminal amphipathic helix.</text>
</comment>
<dbReference type="HAMAP" id="MF_02033">
    <property type="entry name" value="FtsA"/>
    <property type="match status" value="1"/>
</dbReference>
<evidence type="ECO:0000313" key="9">
    <source>
        <dbReference type="EMBL" id="OUI78441.1"/>
    </source>
</evidence>
<comment type="similarity">
    <text evidence="5 6">Belongs to the FtsA/MreB family.</text>
</comment>
<organism evidence="9 10">
    <name type="scientific">Commensalibacter intestini</name>
    <dbReference type="NCBI Taxonomy" id="479936"/>
    <lineage>
        <taxon>Bacteria</taxon>
        <taxon>Pseudomonadati</taxon>
        <taxon>Pseudomonadota</taxon>
        <taxon>Alphaproteobacteria</taxon>
        <taxon>Acetobacterales</taxon>
        <taxon>Acetobacteraceae</taxon>
    </lineage>
</organism>
<evidence type="ECO:0000256" key="5">
    <source>
        <dbReference type="HAMAP-Rule" id="MF_02033"/>
    </source>
</evidence>
<evidence type="ECO:0000256" key="7">
    <source>
        <dbReference type="SAM" id="MobiDB-lite"/>
    </source>
</evidence>
<evidence type="ECO:0000256" key="2">
    <source>
        <dbReference type="ARBA" id="ARBA00022618"/>
    </source>
</evidence>
<protein>
    <recommendedName>
        <fullName evidence="5 6">Cell division protein FtsA</fullName>
    </recommendedName>
</protein>
<dbReference type="SUPFAM" id="SSF53067">
    <property type="entry name" value="Actin-like ATPase domain"/>
    <property type="match status" value="2"/>
</dbReference>
<keyword evidence="1 5" id="KW-1003">Cell membrane</keyword>
<dbReference type="InterPro" id="IPR043129">
    <property type="entry name" value="ATPase_NBD"/>
</dbReference>
<dbReference type="GO" id="GO:0032153">
    <property type="term" value="C:cell division site"/>
    <property type="evidence" value="ECO:0007669"/>
    <property type="project" value="UniProtKB-UniRule"/>
</dbReference>
<dbReference type="Proteomes" id="UP000194946">
    <property type="component" value="Unassembled WGS sequence"/>
</dbReference>
<keyword evidence="4 5" id="KW-0131">Cell cycle</keyword>
<dbReference type="InterPro" id="IPR003494">
    <property type="entry name" value="SHS2_FtsA"/>
</dbReference>
<comment type="caution">
    <text evidence="9">The sequence shown here is derived from an EMBL/GenBank/DDBJ whole genome shotgun (WGS) entry which is preliminary data.</text>
</comment>
<gene>
    <name evidence="5" type="primary">ftsA</name>
    <name evidence="9" type="ORF">HK18_10490</name>
</gene>
<keyword evidence="10" id="KW-1185">Reference proteome</keyword>
<dbReference type="Pfam" id="PF14450">
    <property type="entry name" value="FtsA"/>
    <property type="match status" value="1"/>
</dbReference>
<evidence type="ECO:0000259" key="8">
    <source>
        <dbReference type="SMART" id="SM00842"/>
    </source>
</evidence>
<keyword evidence="3 5" id="KW-0472">Membrane</keyword>
<dbReference type="PANTHER" id="PTHR32432:SF4">
    <property type="entry name" value="CELL DIVISION PROTEIN FTSA"/>
    <property type="match status" value="1"/>
</dbReference>
<dbReference type="GO" id="GO:0043093">
    <property type="term" value="P:FtsZ-dependent cytokinesis"/>
    <property type="evidence" value="ECO:0007669"/>
    <property type="project" value="UniProtKB-UniRule"/>
</dbReference>
<dbReference type="PIRSF" id="PIRSF003101">
    <property type="entry name" value="FtsA"/>
    <property type="match status" value="1"/>
</dbReference>
<evidence type="ECO:0000256" key="3">
    <source>
        <dbReference type="ARBA" id="ARBA00023136"/>
    </source>
</evidence>
<name>A0A251ZUU7_9PROT</name>
<feature type="region of interest" description="Disordered" evidence="7">
    <location>
        <begin position="1"/>
        <end position="24"/>
    </location>
</feature>
<dbReference type="SMART" id="SM00842">
    <property type="entry name" value="FtsA"/>
    <property type="match status" value="1"/>
</dbReference>
<dbReference type="GO" id="GO:0009898">
    <property type="term" value="C:cytoplasmic side of plasma membrane"/>
    <property type="evidence" value="ECO:0007669"/>
    <property type="project" value="UniProtKB-UniRule"/>
</dbReference>
<evidence type="ECO:0000256" key="1">
    <source>
        <dbReference type="ARBA" id="ARBA00022475"/>
    </source>
</evidence>
<keyword evidence="2 5" id="KW-0132">Cell division</keyword>
<dbReference type="CDD" id="cd24048">
    <property type="entry name" value="ASKHA_NBD_FtsA"/>
    <property type="match status" value="1"/>
</dbReference>
<dbReference type="EMBL" id="JOPB01000007">
    <property type="protein sequence ID" value="OUI78441.1"/>
    <property type="molecule type" value="Genomic_DNA"/>
</dbReference>
<dbReference type="AlphaFoldDB" id="A0A251ZUU7"/>
<comment type="subunit">
    <text evidence="5">Self-interacts. Interacts with FtsZ.</text>
</comment>
<dbReference type="PANTHER" id="PTHR32432">
    <property type="entry name" value="CELL DIVISION PROTEIN FTSA-RELATED"/>
    <property type="match status" value="1"/>
</dbReference>
<dbReference type="NCBIfam" id="TIGR01174">
    <property type="entry name" value="ftsA"/>
    <property type="match status" value="1"/>
</dbReference>
<evidence type="ECO:0000256" key="6">
    <source>
        <dbReference type="PIRNR" id="PIRNR003101"/>
    </source>
</evidence>
<accession>A0A251ZUU7</accession>
<dbReference type="Pfam" id="PF02491">
    <property type="entry name" value="SHS2_FTSA"/>
    <property type="match status" value="1"/>
</dbReference>